<dbReference type="Pfam" id="PF01593">
    <property type="entry name" value="Amino_oxidase"/>
    <property type="match status" value="1"/>
</dbReference>
<dbReference type="InterPro" id="IPR002937">
    <property type="entry name" value="Amino_oxidase"/>
</dbReference>
<dbReference type="RefSeq" id="WP_048090060.1">
    <property type="nucleotide sequence ID" value="NZ_JMIY01000003.1"/>
</dbReference>
<name>A0A062V8F9_9EURY</name>
<organism evidence="2 3">
    <name type="scientific">Candidatus Methanoperedens nitratireducens</name>
    <dbReference type="NCBI Taxonomy" id="1392998"/>
    <lineage>
        <taxon>Archaea</taxon>
        <taxon>Methanobacteriati</taxon>
        <taxon>Methanobacteriota</taxon>
        <taxon>Stenosarchaea group</taxon>
        <taxon>Methanomicrobia</taxon>
        <taxon>Methanosarcinales</taxon>
        <taxon>ANME-2 cluster</taxon>
        <taxon>Candidatus Methanoperedentaceae</taxon>
        <taxon>Candidatus Methanoperedens</taxon>
    </lineage>
</organism>
<dbReference type="PROSITE" id="PS51257">
    <property type="entry name" value="PROKAR_LIPOPROTEIN"/>
    <property type="match status" value="1"/>
</dbReference>
<comment type="caution">
    <text evidence="2">The sequence shown here is derived from an EMBL/GenBank/DDBJ whole genome shotgun (WGS) entry which is preliminary data.</text>
</comment>
<keyword evidence="3" id="KW-1185">Reference proteome</keyword>
<dbReference type="AlphaFoldDB" id="A0A062V8F9"/>
<evidence type="ECO:0000313" key="3">
    <source>
        <dbReference type="Proteomes" id="UP000027153"/>
    </source>
</evidence>
<evidence type="ECO:0000313" key="2">
    <source>
        <dbReference type="EMBL" id="KCZ72039.1"/>
    </source>
</evidence>
<dbReference type="InterPro" id="IPR036188">
    <property type="entry name" value="FAD/NAD-bd_sf"/>
</dbReference>
<gene>
    <name evidence="2" type="ORF">ANME2D_01440</name>
</gene>
<proteinExistence type="predicted"/>
<dbReference type="EMBL" id="JMIY01000003">
    <property type="protein sequence ID" value="KCZ72039.1"/>
    <property type="molecule type" value="Genomic_DNA"/>
</dbReference>
<dbReference type="PANTHER" id="PTHR46313">
    <property type="match status" value="1"/>
</dbReference>
<dbReference type="InterPro" id="IPR045892">
    <property type="entry name" value="CrtISO-like"/>
</dbReference>
<dbReference type="GO" id="GO:0016116">
    <property type="term" value="P:carotenoid metabolic process"/>
    <property type="evidence" value="ECO:0007669"/>
    <property type="project" value="InterPro"/>
</dbReference>
<dbReference type="GO" id="GO:0016491">
    <property type="term" value="F:oxidoreductase activity"/>
    <property type="evidence" value="ECO:0007669"/>
    <property type="project" value="InterPro"/>
</dbReference>
<reference evidence="2 3" key="1">
    <citation type="journal article" date="2013" name="Nature">
        <title>Anaerobic oxidation of methane coupled to nitrate reduction in a novel archaeal lineage.</title>
        <authorList>
            <person name="Haroon M.F."/>
            <person name="Hu S."/>
            <person name="Shi Y."/>
            <person name="Imelfort M."/>
            <person name="Keller J."/>
            <person name="Hugenholtz P."/>
            <person name="Yuan Z."/>
            <person name="Tyson G.W."/>
        </authorList>
    </citation>
    <scope>NUCLEOTIDE SEQUENCE [LARGE SCALE GENOMIC DNA]</scope>
    <source>
        <strain evidence="2 3">ANME-2d</strain>
    </source>
</reference>
<protein>
    <submittedName>
        <fullName evidence="2">Phytoene dehydrogenase-like oxidoreductase</fullName>
    </submittedName>
</protein>
<feature type="domain" description="Amine oxidase" evidence="1">
    <location>
        <begin position="13"/>
        <end position="477"/>
    </location>
</feature>
<dbReference type="OrthoDB" id="145406at2157"/>
<evidence type="ECO:0000259" key="1">
    <source>
        <dbReference type="Pfam" id="PF01593"/>
    </source>
</evidence>
<dbReference type="Proteomes" id="UP000027153">
    <property type="component" value="Unassembled WGS sequence"/>
</dbReference>
<dbReference type="PANTHER" id="PTHR46313:SF3">
    <property type="entry name" value="PROLYCOPENE ISOMERASE, CHLOROPLASTIC"/>
    <property type="match status" value="1"/>
</dbReference>
<dbReference type="SUPFAM" id="SSF51905">
    <property type="entry name" value="FAD/NAD(P)-binding domain"/>
    <property type="match status" value="1"/>
</dbReference>
<dbReference type="Gene3D" id="3.50.50.60">
    <property type="entry name" value="FAD/NAD(P)-binding domain"/>
    <property type="match status" value="2"/>
</dbReference>
<accession>A0A062V8F9</accession>
<sequence>MEQKSIIIIGAGIAGLSSGCYGEMNGYRTKIFELHNKPGGVCTAWKRKGYIFDFCIHNLGGSGKSSRFHRIWEELGPAHDLPMMHYEEFVRIERSDGRAFNVFTDIDRLEQHMKELAPGDASVINKFTRAVRLFTHFDMWELQMGGIRAAIRMLPMVWALFRWRGITLQDFAARFSDPFLRQAFPFIHYDSPEIPVILTFYFLAGMHKHDLGWPRGGSLAFSRAIEKRYLDLGGEIYYKSRVEKILVENNRAVGIRLADGTEHRADIVVSSADGHTTIFDMLEGKYVNDQILSYYSAAPASQPFALHVFLGVARDFSREPHAIVLLLDQSVTIAGKVRERLDVELFNFDPSMAPDGKSVIKVPFDSSYAFWKGLYDRYEDYQAEKDRVASAVINLLEKRFPGIKEQIEVVDVATPVTIERYMGTWQGLQVWWPTEKAGAVMRKGLSRTLPGLGNFYMAGQWAEAMVGLSSAAESGRNLIKTLCKRDKKPFLTKIPGT</sequence>